<dbReference type="GO" id="GO:0006887">
    <property type="term" value="P:exocytosis"/>
    <property type="evidence" value="ECO:0007669"/>
    <property type="project" value="UniProtKB-KW"/>
</dbReference>
<evidence type="ECO:0000256" key="5">
    <source>
        <dbReference type="RuleBase" id="RU365026"/>
    </source>
</evidence>
<reference evidence="7 8" key="2">
    <citation type="submission" date="2018-10" db="EMBL/GenBank/DDBJ databases">
        <authorList>
            <consortium name="Pathogen Informatics"/>
        </authorList>
    </citation>
    <scope>NUCLEOTIDE SEQUENCE [LARGE SCALE GENOMIC DNA]</scope>
</reference>
<dbReference type="PANTHER" id="PTHR12542:SF41">
    <property type="entry name" value="EXOCYST COMPLEX COMPONENT 7"/>
    <property type="match status" value="1"/>
</dbReference>
<proteinExistence type="inferred from homology"/>
<keyword evidence="2 5" id="KW-0813">Transport</keyword>
<feature type="domain" description="Exocyst complex subunit Exo70 C-terminal" evidence="6">
    <location>
        <begin position="380"/>
        <end position="567"/>
    </location>
</feature>
<dbReference type="SUPFAM" id="SSF74788">
    <property type="entry name" value="Cullin repeat-like"/>
    <property type="match status" value="1"/>
</dbReference>
<comment type="function">
    <text evidence="5">Component of the exocyst complex involved in the docking of exocytic vesicles with fusion sites on the plasma membrane.</text>
</comment>
<evidence type="ECO:0000313" key="7">
    <source>
        <dbReference type="EMBL" id="VDD86929.1"/>
    </source>
</evidence>
<dbReference type="Gene3D" id="1.20.1280.170">
    <property type="entry name" value="Exocyst complex component Exo70"/>
    <property type="match status" value="2"/>
</dbReference>
<evidence type="ECO:0000256" key="4">
    <source>
        <dbReference type="ARBA" id="ARBA00026169"/>
    </source>
</evidence>
<accession>A0A0N4UXT8</accession>
<evidence type="ECO:0000256" key="1">
    <source>
        <dbReference type="ARBA" id="ARBA00006756"/>
    </source>
</evidence>
<keyword evidence="8" id="KW-1185">Reference proteome</keyword>
<dbReference type="Proteomes" id="UP000274131">
    <property type="component" value="Unassembled WGS sequence"/>
</dbReference>
<evidence type="ECO:0000259" key="6">
    <source>
        <dbReference type="Pfam" id="PF03081"/>
    </source>
</evidence>
<dbReference type="GO" id="GO:0000145">
    <property type="term" value="C:exocyst"/>
    <property type="evidence" value="ECO:0007669"/>
    <property type="project" value="InterPro"/>
</dbReference>
<dbReference type="STRING" id="51028.A0A0N4UXT8"/>
<organism evidence="9">
    <name type="scientific">Enterobius vermicularis</name>
    <name type="common">Human pinworm</name>
    <dbReference type="NCBI Taxonomy" id="51028"/>
    <lineage>
        <taxon>Eukaryota</taxon>
        <taxon>Metazoa</taxon>
        <taxon>Ecdysozoa</taxon>
        <taxon>Nematoda</taxon>
        <taxon>Chromadorea</taxon>
        <taxon>Rhabditida</taxon>
        <taxon>Spirurina</taxon>
        <taxon>Oxyuridomorpha</taxon>
        <taxon>Oxyuroidea</taxon>
        <taxon>Oxyuridae</taxon>
        <taxon>Enterobius</taxon>
    </lineage>
</organism>
<protein>
    <recommendedName>
        <fullName evidence="4 5">Exocyst complex component 7</fullName>
    </recommendedName>
    <alternativeName>
        <fullName evidence="5">Exocyst complex component Exo70</fullName>
    </alternativeName>
</protein>
<dbReference type="Pfam" id="PF20669">
    <property type="entry name" value="Exo70_N"/>
    <property type="match status" value="1"/>
</dbReference>
<gene>
    <name evidence="7" type="ORF">EVEC_LOCUS2072</name>
</gene>
<dbReference type="AlphaFoldDB" id="A0A0N4UXT8"/>
<dbReference type="Pfam" id="PF03081">
    <property type="entry name" value="Exo70_C"/>
    <property type="match status" value="1"/>
</dbReference>
<dbReference type="EMBL" id="UXUI01007313">
    <property type="protein sequence ID" value="VDD86929.1"/>
    <property type="molecule type" value="Genomic_DNA"/>
</dbReference>
<evidence type="ECO:0000313" key="9">
    <source>
        <dbReference type="WBParaSite" id="EVEC_0000236401-mRNA-1"/>
    </source>
</evidence>
<dbReference type="OrthoDB" id="1922221at2759"/>
<keyword evidence="5" id="KW-0653">Protein transport</keyword>
<evidence type="ECO:0000313" key="8">
    <source>
        <dbReference type="Proteomes" id="UP000274131"/>
    </source>
</evidence>
<evidence type="ECO:0000256" key="3">
    <source>
        <dbReference type="ARBA" id="ARBA00022483"/>
    </source>
</evidence>
<sequence>MLQNHKSETAAETAVVSVTANVAGKLKQDDEWLKWLEENVEKSRELRDQIVTRLDSFENCLKMLEERIVPLHNKTAIFQKRQTNLSKVIKTIDAMQQFYGQATELESAIREGSASLDRENYIEKMDQLADAITFFSSHPTYQNQLESMKLTFESGCVTLEKEFRNVVQSNSIVADAAHVIECLDQDFEVIPARLKEVVSLRDGSEIVQLARWLLSRNPNGSLVQNYASIRGDNMLRTLSNVLQYSGGTKQSLTPVAKPSPISLKQALKRATGRSSDRFGAVKDWRTSDETVSGILLAFGSLLALIQVEVEVMGITINDLTTEARIQRVMFAQPLRSVIERSSKIFDGLDCSLVPLLPLLKHISTHYNQLASLSNVSLRILMFSVFFARVLSALRLNLKNKADNYGTDETLAAVFLLNNNSYIHHVLQNDGVFALICEHNSEIRSFYKYEINFIGQYLFSWDRVISSLVHEVVPYDDKQAYRNTLLTFTSEFEKLIAAQKGYCIADVKVSQSIKDSIRKLLLEPYTDFYNRFLSDIWNLSFRIMRSPFAKSLEKHIKYTPDSLEMVIDRLFDVSA</sequence>
<reference evidence="9" key="1">
    <citation type="submission" date="2017-02" db="UniProtKB">
        <authorList>
            <consortium name="WormBaseParasite"/>
        </authorList>
    </citation>
    <scope>IDENTIFICATION</scope>
</reference>
<name>A0A0N4UXT8_ENTVE</name>
<dbReference type="PANTHER" id="PTHR12542">
    <property type="entry name" value="EXOCYST COMPLEX PROTEIN EXO70"/>
    <property type="match status" value="1"/>
</dbReference>
<dbReference type="GO" id="GO:0015031">
    <property type="term" value="P:protein transport"/>
    <property type="evidence" value="ECO:0007669"/>
    <property type="project" value="UniProtKB-KW"/>
</dbReference>
<dbReference type="InterPro" id="IPR004140">
    <property type="entry name" value="Exo70"/>
</dbReference>
<dbReference type="InterPro" id="IPR016159">
    <property type="entry name" value="Cullin_repeat-like_dom_sf"/>
</dbReference>
<comment type="similarity">
    <text evidence="1 5">Belongs to the EXO70 family.</text>
</comment>
<dbReference type="GO" id="GO:0005546">
    <property type="term" value="F:phosphatidylinositol-4,5-bisphosphate binding"/>
    <property type="evidence" value="ECO:0007669"/>
    <property type="project" value="InterPro"/>
</dbReference>
<keyword evidence="3 5" id="KW-0268">Exocytosis</keyword>
<evidence type="ECO:0000256" key="2">
    <source>
        <dbReference type="ARBA" id="ARBA00022448"/>
    </source>
</evidence>
<dbReference type="InterPro" id="IPR046364">
    <property type="entry name" value="Exo70_C"/>
</dbReference>
<dbReference type="WBParaSite" id="EVEC_0000236401-mRNA-1">
    <property type="protein sequence ID" value="EVEC_0000236401-mRNA-1"/>
    <property type="gene ID" value="EVEC_0000236401"/>
</dbReference>